<comment type="caution">
    <text evidence="1">The sequence shown here is derived from an EMBL/GenBank/DDBJ whole genome shotgun (WGS) entry which is preliminary data.</text>
</comment>
<protein>
    <submittedName>
        <fullName evidence="1">Uncharacterized protein</fullName>
    </submittedName>
</protein>
<dbReference type="Proteomes" id="UP001501757">
    <property type="component" value="Unassembled WGS sequence"/>
</dbReference>
<gene>
    <name evidence="1" type="ORF">GCM10009092_40100</name>
</gene>
<proteinExistence type="predicted"/>
<sequence length="99" mass="11597">MDKHAFLAECQTRIRKVYELTKAGKPDDTLKYRTEGFMNAGEFLGLISRDEARELIESLHQDAFGESIAQRRERKDRLNKLKEHSLDAFYDEPAINRRP</sequence>
<name>A0ABN0XSI3_9ALTE</name>
<organism evidence="1 2">
    <name type="scientific">Bowmanella denitrificans</name>
    <dbReference type="NCBI Taxonomy" id="366582"/>
    <lineage>
        <taxon>Bacteria</taxon>
        <taxon>Pseudomonadati</taxon>
        <taxon>Pseudomonadota</taxon>
        <taxon>Gammaproteobacteria</taxon>
        <taxon>Alteromonadales</taxon>
        <taxon>Alteromonadaceae</taxon>
        <taxon>Bowmanella</taxon>
    </lineage>
</organism>
<evidence type="ECO:0000313" key="2">
    <source>
        <dbReference type="Proteomes" id="UP001501757"/>
    </source>
</evidence>
<accession>A0ABN0XSI3</accession>
<dbReference type="RefSeq" id="WP_343847246.1">
    <property type="nucleotide sequence ID" value="NZ_BAAAEI010000024.1"/>
</dbReference>
<keyword evidence="2" id="KW-1185">Reference proteome</keyword>
<evidence type="ECO:0000313" key="1">
    <source>
        <dbReference type="EMBL" id="GAA0371716.1"/>
    </source>
</evidence>
<dbReference type="EMBL" id="BAAAEI010000024">
    <property type="protein sequence ID" value="GAA0371716.1"/>
    <property type="molecule type" value="Genomic_DNA"/>
</dbReference>
<reference evidence="1 2" key="1">
    <citation type="journal article" date="2019" name="Int. J. Syst. Evol. Microbiol.">
        <title>The Global Catalogue of Microorganisms (GCM) 10K type strain sequencing project: providing services to taxonomists for standard genome sequencing and annotation.</title>
        <authorList>
            <consortium name="The Broad Institute Genomics Platform"/>
            <consortium name="The Broad Institute Genome Sequencing Center for Infectious Disease"/>
            <person name="Wu L."/>
            <person name="Ma J."/>
        </authorList>
    </citation>
    <scope>NUCLEOTIDE SEQUENCE [LARGE SCALE GENOMIC DNA]</scope>
    <source>
        <strain evidence="1 2">JCM 13378</strain>
    </source>
</reference>